<protein>
    <submittedName>
        <fullName evidence="1">Uncharacterized protein</fullName>
    </submittedName>
</protein>
<gene>
    <name evidence="1" type="ORF">RBWH47_02324</name>
</gene>
<sequence>MLKQSRLVRDSPVGFGEPASPMVLERFQHWSVIASTGESVVVSQLDPRPRLLI</sequence>
<proteinExistence type="predicted"/>
<accession>F2AKM4</accession>
<dbReference type="EMBL" id="AFAR01000010">
    <property type="protein sequence ID" value="EGF29773.1"/>
    <property type="molecule type" value="Genomic_DNA"/>
</dbReference>
<dbReference type="Proteomes" id="UP000006222">
    <property type="component" value="Unassembled WGS sequence"/>
</dbReference>
<organism evidence="1 2">
    <name type="scientific">Rhodopirellula baltica WH47</name>
    <dbReference type="NCBI Taxonomy" id="991778"/>
    <lineage>
        <taxon>Bacteria</taxon>
        <taxon>Pseudomonadati</taxon>
        <taxon>Planctomycetota</taxon>
        <taxon>Planctomycetia</taxon>
        <taxon>Pirellulales</taxon>
        <taxon>Pirellulaceae</taxon>
        <taxon>Rhodopirellula</taxon>
    </lineage>
</organism>
<name>F2AKM4_RHOBT</name>
<dbReference type="AlphaFoldDB" id="F2AKM4"/>
<comment type="caution">
    <text evidence="1">The sequence shown here is derived from an EMBL/GenBank/DDBJ whole genome shotgun (WGS) entry which is preliminary data.</text>
</comment>
<reference evidence="1 2" key="1">
    <citation type="journal article" date="2013" name="Mar. Genomics">
        <title>Expression of sulfatases in Rhodopirellula baltica and the diversity of sulfatases in the genus Rhodopirellula.</title>
        <authorList>
            <person name="Wegner C.E."/>
            <person name="Richter-Heitmann T."/>
            <person name="Klindworth A."/>
            <person name="Klockow C."/>
            <person name="Richter M."/>
            <person name="Achstetter T."/>
            <person name="Glockner F.O."/>
            <person name="Harder J."/>
        </authorList>
    </citation>
    <scope>NUCLEOTIDE SEQUENCE [LARGE SCALE GENOMIC DNA]</scope>
    <source>
        <strain evidence="1 2">WH47</strain>
    </source>
</reference>
<evidence type="ECO:0000313" key="1">
    <source>
        <dbReference type="EMBL" id="EGF29773.1"/>
    </source>
</evidence>
<evidence type="ECO:0000313" key="2">
    <source>
        <dbReference type="Proteomes" id="UP000006222"/>
    </source>
</evidence>